<reference evidence="3" key="1">
    <citation type="submission" date="2022-11" db="UniProtKB">
        <authorList>
            <consortium name="WormBaseParasite"/>
        </authorList>
    </citation>
    <scope>IDENTIFICATION</scope>
</reference>
<sequence>MVESFGTPILSGISPPLASPSTTYSPSKRPQHRHRILSPPRESYSLEEKLKARRKEQRERHLEAVLAEVATKGSSDSTIMNEHFNRFVDDNNSKLNINIGKEKTSNQTGVKVPSTLSTSPGPLPLPAPTQSTVKVINSDEILKSGKEDSGGLFTSFLYH</sequence>
<name>A0A914YHK7_9BILA</name>
<dbReference type="AlphaFoldDB" id="A0A914YHK7"/>
<proteinExistence type="predicted"/>
<dbReference type="Proteomes" id="UP000887577">
    <property type="component" value="Unplaced"/>
</dbReference>
<accession>A0A914YHK7</accession>
<feature type="compositionally biased region" description="Polar residues" evidence="1">
    <location>
        <begin position="19"/>
        <end position="28"/>
    </location>
</feature>
<feature type="region of interest" description="Disordered" evidence="1">
    <location>
        <begin position="101"/>
        <end position="130"/>
    </location>
</feature>
<feature type="compositionally biased region" description="Basic and acidic residues" evidence="1">
    <location>
        <begin position="44"/>
        <end position="59"/>
    </location>
</feature>
<organism evidence="2 3">
    <name type="scientific">Panagrolaimus superbus</name>
    <dbReference type="NCBI Taxonomy" id="310955"/>
    <lineage>
        <taxon>Eukaryota</taxon>
        <taxon>Metazoa</taxon>
        <taxon>Ecdysozoa</taxon>
        <taxon>Nematoda</taxon>
        <taxon>Chromadorea</taxon>
        <taxon>Rhabditida</taxon>
        <taxon>Tylenchina</taxon>
        <taxon>Panagrolaimomorpha</taxon>
        <taxon>Panagrolaimoidea</taxon>
        <taxon>Panagrolaimidae</taxon>
        <taxon>Panagrolaimus</taxon>
    </lineage>
</organism>
<evidence type="ECO:0000313" key="2">
    <source>
        <dbReference type="Proteomes" id="UP000887577"/>
    </source>
</evidence>
<keyword evidence="2" id="KW-1185">Reference proteome</keyword>
<protein>
    <submittedName>
        <fullName evidence="3">Uncharacterized protein</fullName>
    </submittedName>
</protein>
<evidence type="ECO:0000313" key="3">
    <source>
        <dbReference type="WBParaSite" id="PSU_v2.g1880.t1"/>
    </source>
</evidence>
<evidence type="ECO:0000256" key="1">
    <source>
        <dbReference type="SAM" id="MobiDB-lite"/>
    </source>
</evidence>
<feature type="region of interest" description="Disordered" evidence="1">
    <location>
        <begin position="1"/>
        <end position="59"/>
    </location>
</feature>
<dbReference type="WBParaSite" id="PSU_v2.g1880.t1">
    <property type="protein sequence ID" value="PSU_v2.g1880.t1"/>
    <property type="gene ID" value="PSU_v2.g1880"/>
</dbReference>